<evidence type="ECO:0000313" key="1">
    <source>
        <dbReference type="EMBL" id="SMC09199.1"/>
    </source>
</evidence>
<evidence type="ECO:0000313" key="2">
    <source>
        <dbReference type="Proteomes" id="UP000192602"/>
    </source>
</evidence>
<sequence>MQKLSISEIQRNLHKLDEYEIIEIIDKKKNVVKGFYIQAKYADLVNEIEKKIVQIKKNRAAGMLKKYANPTLKEKEEGAWQEYVMNKYRKVD</sequence>
<dbReference type="RefSeq" id="WP_084275438.1">
    <property type="nucleotide sequence ID" value="NZ_AP026671.1"/>
</dbReference>
<reference evidence="2" key="1">
    <citation type="submission" date="2017-04" db="EMBL/GenBank/DDBJ databases">
        <authorList>
            <person name="Varghese N."/>
            <person name="Submissions S."/>
        </authorList>
    </citation>
    <scope>NUCLEOTIDE SEQUENCE [LARGE SCALE GENOMIC DNA]</scope>
    <source>
        <strain evidence="2">DSM 16512</strain>
    </source>
</reference>
<accession>A0A1W1WSL9</accession>
<organism evidence="1 2">
    <name type="scientific">Nitratiruptor tergarcus DSM 16512</name>
    <dbReference type="NCBI Taxonomy" id="1069081"/>
    <lineage>
        <taxon>Bacteria</taxon>
        <taxon>Pseudomonadati</taxon>
        <taxon>Campylobacterota</taxon>
        <taxon>Epsilonproteobacteria</taxon>
        <taxon>Nautiliales</taxon>
        <taxon>Nitratiruptoraceae</taxon>
        <taxon>Nitratiruptor</taxon>
    </lineage>
</organism>
<name>A0A1W1WSL9_9BACT</name>
<dbReference type="AlphaFoldDB" id="A0A1W1WSL9"/>
<dbReference type="EMBL" id="FWWZ01000001">
    <property type="protein sequence ID" value="SMC09199.1"/>
    <property type="molecule type" value="Genomic_DNA"/>
</dbReference>
<gene>
    <name evidence="1" type="ORF">SAMN05660197_1004</name>
</gene>
<dbReference type="STRING" id="1069081.SAMN05660197_1004"/>
<proteinExistence type="predicted"/>
<dbReference type="Proteomes" id="UP000192602">
    <property type="component" value="Unassembled WGS sequence"/>
</dbReference>
<protein>
    <submittedName>
        <fullName evidence="1">Uncharacterized protein</fullName>
    </submittedName>
</protein>
<dbReference type="OrthoDB" id="5373207at2"/>
<keyword evidence="2" id="KW-1185">Reference proteome</keyword>